<dbReference type="GO" id="GO:0003824">
    <property type="term" value="F:catalytic activity"/>
    <property type="evidence" value="ECO:0007669"/>
    <property type="project" value="InterPro"/>
</dbReference>
<sequence>MSVKHLGVREARKVQVEDGYTYVDVRSVPEYESGHPEGAHNVPLLHRNEEIRQMQPNPDFLAVMKVNYPTDAKLLIGCQVGGRSSRAAQLLVEAGYETVVNVRGGFGGHRDPATGQVIDEGWASADLPVETVGSDDVGYTALHGKANTSTD</sequence>
<dbReference type="PANTHER" id="PTHR44542:SF14">
    <property type="entry name" value="PROTEIN HIGH ARSENIC CONTENT 1, MITOCHONDRIAL-RELATED"/>
    <property type="match status" value="1"/>
</dbReference>
<gene>
    <name evidence="2" type="ORF">METZ01_LOCUS33398</name>
</gene>
<accession>A0A381QNN0</accession>
<dbReference type="CDD" id="cd00158">
    <property type="entry name" value="RHOD"/>
    <property type="match status" value="1"/>
</dbReference>
<evidence type="ECO:0000259" key="1">
    <source>
        <dbReference type="PROSITE" id="PS50206"/>
    </source>
</evidence>
<dbReference type="InterPro" id="IPR036873">
    <property type="entry name" value="Rhodanese-like_dom_sf"/>
</dbReference>
<dbReference type="SMART" id="SM00450">
    <property type="entry name" value="RHOD"/>
    <property type="match status" value="1"/>
</dbReference>
<dbReference type="AlphaFoldDB" id="A0A381QNN0"/>
<name>A0A381QNN0_9ZZZZ</name>
<reference evidence="2" key="1">
    <citation type="submission" date="2018-05" db="EMBL/GenBank/DDBJ databases">
        <authorList>
            <person name="Lanie J.A."/>
            <person name="Ng W.-L."/>
            <person name="Kazmierczak K.M."/>
            <person name="Andrzejewski T.M."/>
            <person name="Davidsen T.M."/>
            <person name="Wayne K.J."/>
            <person name="Tettelin H."/>
            <person name="Glass J.I."/>
            <person name="Rusch D."/>
            <person name="Podicherti R."/>
            <person name="Tsui H.-C.T."/>
            <person name="Winkler M.E."/>
        </authorList>
    </citation>
    <scope>NUCLEOTIDE SEQUENCE</scope>
</reference>
<dbReference type="PROSITE" id="PS50206">
    <property type="entry name" value="RHODANESE_3"/>
    <property type="match status" value="1"/>
</dbReference>
<dbReference type="SUPFAM" id="SSF52821">
    <property type="entry name" value="Rhodanese/Cell cycle control phosphatase"/>
    <property type="match status" value="1"/>
</dbReference>
<organism evidence="2">
    <name type="scientific">marine metagenome</name>
    <dbReference type="NCBI Taxonomy" id="408172"/>
    <lineage>
        <taxon>unclassified sequences</taxon>
        <taxon>metagenomes</taxon>
        <taxon>ecological metagenomes</taxon>
    </lineage>
</organism>
<dbReference type="PANTHER" id="PTHR44542">
    <property type="entry name" value="THIOSULFATE SULFURTRANSFERASE 18"/>
    <property type="match status" value="1"/>
</dbReference>
<dbReference type="InterPro" id="IPR001763">
    <property type="entry name" value="Rhodanese-like_dom"/>
</dbReference>
<evidence type="ECO:0000313" key="2">
    <source>
        <dbReference type="EMBL" id="SUZ80544.1"/>
    </source>
</evidence>
<dbReference type="EMBL" id="UINC01001430">
    <property type="protein sequence ID" value="SUZ80544.1"/>
    <property type="molecule type" value="Genomic_DNA"/>
</dbReference>
<dbReference type="Gene3D" id="3.40.250.10">
    <property type="entry name" value="Rhodanese-like domain"/>
    <property type="match status" value="1"/>
</dbReference>
<dbReference type="InterPro" id="IPR044684">
    <property type="entry name" value="STR17/STR18/HARC1-like"/>
</dbReference>
<proteinExistence type="predicted"/>
<protein>
    <recommendedName>
        <fullName evidence="1">Rhodanese domain-containing protein</fullName>
    </recommendedName>
</protein>
<dbReference type="Pfam" id="PF00581">
    <property type="entry name" value="Rhodanese"/>
    <property type="match status" value="1"/>
</dbReference>
<feature type="domain" description="Rhodanese" evidence="1">
    <location>
        <begin position="16"/>
        <end position="131"/>
    </location>
</feature>